<sequence length="208" mass="23748">MFSGPNEYECGISSQFNTNFGLFKFRVLYLFAASDSILVGSKIQIEYRLQSFFSLLLPPFRFLYARVTSLCRLQSRTQRNRVSTPHHSTPLTSHLRCSRSSPSPVVVDDVDSDFGAVEARKTRSNRPIILNFSLWIQDVKFVLHMGFLDLFSAASMPILKVLIVMHLAHFLHWIVLISWDKVVFFVFNPALVGNNLARTITLESIISM</sequence>
<gene>
    <name evidence="1" type="ORF">LSALG_LOCUS14164</name>
</gene>
<name>A0AA35YHI5_LACSI</name>
<reference evidence="1" key="1">
    <citation type="submission" date="2023-04" db="EMBL/GenBank/DDBJ databases">
        <authorList>
            <person name="Vijverberg K."/>
            <person name="Xiong W."/>
            <person name="Schranz E."/>
        </authorList>
    </citation>
    <scope>NUCLEOTIDE SEQUENCE</scope>
</reference>
<protein>
    <submittedName>
        <fullName evidence="1">Uncharacterized protein</fullName>
    </submittedName>
</protein>
<dbReference type="EMBL" id="OX465078">
    <property type="protein sequence ID" value="CAI9274051.1"/>
    <property type="molecule type" value="Genomic_DNA"/>
</dbReference>
<proteinExistence type="predicted"/>
<evidence type="ECO:0000313" key="2">
    <source>
        <dbReference type="Proteomes" id="UP001177003"/>
    </source>
</evidence>
<dbReference type="Proteomes" id="UP001177003">
    <property type="component" value="Chromosome 2"/>
</dbReference>
<evidence type="ECO:0000313" key="1">
    <source>
        <dbReference type="EMBL" id="CAI9274051.1"/>
    </source>
</evidence>
<keyword evidence="2" id="KW-1185">Reference proteome</keyword>
<organism evidence="1 2">
    <name type="scientific">Lactuca saligna</name>
    <name type="common">Willowleaf lettuce</name>
    <dbReference type="NCBI Taxonomy" id="75948"/>
    <lineage>
        <taxon>Eukaryota</taxon>
        <taxon>Viridiplantae</taxon>
        <taxon>Streptophyta</taxon>
        <taxon>Embryophyta</taxon>
        <taxon>Tracheophyta</taxon>
        <taxon>Spermatophyta</taxon>
        <taxon>Magnoliopsida</taxon>
        <taxon>eudicotyledons</taxon>
        <taxon>Gunneridae</taxon>
        <taxon>Pentapetalae</taxon>
        <taxon>asterids</taxon>
        <taxon>campanulids</taxon>
        <taxon>Asterales</taxon>
        <taxon>Asteraceae</taxon>
        <taxon>Cichorioideae</taxon>
        <taxon>Cichorieae</taxon>
        <taxon>Lactucinae</taxon>
        <taxon>Lactuca</taxon>
    </lineage>
</organism>
<accession>A0AA35YHI5</accession>
<dbReference type="AlphaFoldDB" id="A0AA35YHI5"/>